<feature type="compositionally biased region" description="Polar residues" evidence="1">
    <location>
        <begin position="10"/>
        <end position="20"/>
    </location>
</feature>
<evidence type="ECO:0000256" key="1">
    <source>
        <dbReference type="SAM" id="MobiDB-lite"/>
    </source>
</evidence>
<dbReference type="Pfam" id="PF05488">
    <property type="entry name" value="PAAR_motif"/>
    <property type="match status" value="1"/>
</dbReference>
<keyword evidence="3" id="KW-1185">Reference proteome</keyword>
<evidence type="ECO:0000313" key="3">
    <source>
        <dbReference type="Proteomes" id="UP000249590"/>
    </source>
</evidence>
<name>A0A8B2NVB1_9HYPH</name>
<dbReference type="AlphaFoldDB" id="A0A8B2NVB1"/>
<sequence length="93" mass="9544">MTNKAHRVGDTNTAGAPVTDSLQTFFRDGGKLVAVDGSPVAPHTPFTTPHITTVTANGVSWFRINGIPANRTGDADSCGHARASSGAVINLNG</sequence>
<feature type="region of interest" description="Disordered" evidence="1">
    <location>
        <begin position="1"/>
        <end position="20"/>
    </location>
</feature>
<evidence type="ECO:0000313" key="2">
    <source>
        <dbReference type="EMBL" id="RAI01103.1"/>
    </source>
</evidence>
<dbReference type="EMBL" id="QHHQ01000003">
    <property type="protein sequence ID" value="RAI01103.1"/>
    <property type="molecule type" value="Genomic_DNA"/>
</dbReference>
<proteinExistence type="predicted"/>
<dbReference type="Gene3D" id="2.60.200.60">
    <property type="match status" value="1"/>
</dbReference>
<dbReference type="RefSeq" id="WP_111347699.1">
    <property type="nucleotide sequence ID" value="NZ_QHHQ01000003.1"/>
</dbReference>
<accession>A0A8B2NVB1</accession>
<organism evidence="2 3">
    <name type="scientific">Acuticoccus sediminis</name>
    <dbReference type="NCBI Taxonomy" id="2184697"/>
    <lineage>
        <taxon>Bacteria</taxon>
        <taxon>Pseudomonadati</taxon>
        <taxon>Pseudomonadota</taxon>
        <taxon>Alphaproteobacteria</taxon>
        <taxon>Hyphomicrobiales</taxon>
        <taxon>Amorphaceae</taxon>
        <taxon>Acuticoccus</taxon>
    </lineage>
</organism>
<protein>
    <submittedName>
        <fullName evidence="2">Uncharacterized protein</fullName>
    </submittedName>
</protein>
<comment type="caution">
    <text evidence="2">The sequence shown here is derived from an EMBL/GenBank/DDBJ whole genome shotgun (WGS) entry which is preliminary data.</text>
</comment>
<dbReference type="Proteomes" id="UP000249590">
    <property type="component" value="Unassembled WGS sequence"/>
</dbReference>
<reference evidence="2 3" key="1">
    <citation type="submission" date="2018-05" db="EMBL/GenBank/DDBJ databases">
        <title>Acuticoccus sediminis sp. nov., isolated from deep-sea sediment of Indian Ocean.</title>
        <authorList>
            <person name="Liu X."/>
            <person name="Lai Q."/>
            <person name="Du Y."/>
            <person name="Sun F."/>
            <person name="Zhang X."/>
            <person name="Wang S."/>
            <person name="Shao Z."/>
        </authorList>
    </citation>
    <scope>NUCLEOTIDE SEQUENCE [LARGE SCALE GENOMIC DNA]</scope>
    <source>
        <strain evidence="2 3">PTG4-2</strain>
    </source>
</reference>
<gene>
    <name evidence="2" type="ORF">DLJ53_17965</name>
</gene>
<dbReference type="InterPro" id="IPR008727">
    <property type="entry name" value="PAAR_motif"/>
</dbReference>